<reference evidence="3" key="1">
    <citation type="journal article" date="2011" name="Science">
        <title>The plant cell wall-decomposing machinery underlies the functional diversity of forest fungi.</title>
        <authorList>
            <person name="Eastwood D.C."/>
            <person name="Floudas D."/>
            <person name="Binder M."/>
            <person name="Majcherczyk A."/>
            <person name="Schneider P."/>
            <person name="Aerts A."/>
            <person name="Asiegbu F.O."/>
            <person name="Baker S.E."/>
            <person name="Barry K."/>
            <person name="Bendiksby M."/>
            <person name="Blumentritt M."/>
            <person name="Coutinho P.M."/>
            <person name="Cullen D."/>
            <person name="de Vries R.P."/>
            <person name="Gathman A."/>
            <person name="Goodell B."/>
            <person name="Henrissat B."/>
            <person name="Ihrmark K."/>
            <person name="Kauserud H."/>
            <person name="Kohler A."/>
            <person name="LaButti K."/>
            <person name="Lapidus A."/>
            <person name="Lavin J.L."/>
            <person name="Lee Y.-H."/>
            <person name="Lindquist E."/>
            <person name="Lilly W."/>
            <person name="Lucas S."/>
            <person name="Morin E."/>
            <person name="Murat C."/>
            <person name="Oguiza J.A."/>
            <person name="Park J."/>
            <person name="Pisabarro A.G."/>
            <person name="Riley R."/>
            <person name="Rosling A."/>
            <person name="Salamov A."/>
            <person name="Schmidt O."/>
            <person name="Schmutz J."/>
            <person name="Skrede I."/>
            <person name="Stenlid J."/>
            <person name="Wiebenga A."/>
            <person name="Xie X."/>
            <person name="Kuees U."/>
            <person name="Hibbett D.S."/>
            <person name="Hoffmeister D."/>
            <person name="Hoegberg N."/>
            <person name="Martin F."/>
            <person name="Grigoriev I.V."/>
            <person name="Watkinson S.C."/>
        </authorList>
    </citation>
    <scope>NUCLEOTIDE SEQUENCE [LARGE SCALE GENOMIC DNA]</scope>
    <source>
        <strain evidence="3">strain S7.3</strain>
    </source>
</reference>
<keyword evidence="3" id="KW-1185">Reference proteome</keyword>
<evidence type="ECO:0000313" key="3">
    <source>
        <dbReference type="Proteomes" id="UP000008063"/>
    </source>
</evidence>
<dbReference type="InParanoid" id="F8QIV0"/>
<keyword evidence="1" id="KW-1133">Transmembrane helix</keyword>
<dbReference type="Proteomes" id="UP000008063">
    <property type="component" value="Unassembled WGS sequence"/>
</dbReference>
<evidence type="ECO:0000256" key="1">
    <source>
        <dbReference type="SAM" id="Phobius"/>
    </source>
</evidence>
<organism evidence="3">
    <name type="scientific">Serpula lacrymans var. lacrymans (strain S7.3)</name>
    <name type="common">Dry rot fungus</name>
    <dbReference type="NCBI Taxonomy" id="936435"/>
    <lineage>
        <taxon>Eukaryota</taxon>
        <taxon>Fungi</taxon>
        <taxon>Dikarya</taxon>
        <taxon>Basidiomycota</taxon>
        <taxon>Agaricomycotina</taxon>
        <taxon>Agaricomycetes</taxon>
        <taxon>Agaricomycetidae</taxon>
        <taxon>Boletales</taxon>
        <taxon>Coniophorineae</taxon>
        <taxon>Serpulaceae</taxon>
        <taxon>Serpula</taxon>
    </lineage>
</organism>
<keyword evidence="1" id="KW-0812">Transmembrane</keyword>
<gene>
    <name evidence="2" type="ORF">SERLA73DRAFT_192053</name>
</gene>
<keyword evidence="1" id="KW-0472">Membrane</keyword>
<dbReference type="AlphaFoldDB" id="F8QIV0"/>
<accession>F8QIV0</accession>
<dbReference type="HOGENOM" id="CLU_2528861_0_0_1"/>
<dbReference type="EMBL" id="GL945534">
    <property type="protein sequence ID" value="EGN91778.1"/>
    <property type="molecule type" value="Genomic_DNA"/>
</dbReference>
<name>F8QIV0_SERL3</name>
<proteinExistence type="predicted"/>
<evidence type="ECO:0000313" key="2">
    <source>
        <dbReference type="EMBL" id="EGN91778.1"/>
    </source>
</evidence>
<sequence length="84" mass="10032">MWYGWYRRGTGGARMRINDGKKGEKDERNMEWRGSEVIEWRRRMKAMGEIRGWLLSLWLMRMMRAMLVVMVLYNGGQCARVQSG</sequence>
<feature type="transmembrane region" description="Helical" evidence="1">
    <location>
        <begin position="52"/>
        <end position="73"/>
    </location>
</feature>
<protein>
    <submittedName>
        <fullName evidence="2">Uncharacterized protein</fullName>
    </submittedName>
</protein>